<dbReference type="Pfam" id="PF00072">
    <property type="entry name" value="Response_reg"/>
    <property type="match status" value="1"/>
</dbReference>
<evidence type="ECO:0000256" key="6">
    <source>
        <dbReference type="ARBA" id="ARBA00023125"/>
    </source>
</evidence>
<dbReference type="InterPro" id="IPR051552">
    <property type="entry name" value="HptR"/>
</dbReference>
<keyword evidence="7" id="KW-0804">Transcription</keyword>
<dbReference type="PRINTS" id="PR00032">
    <property type="entry name" value="HTHARAC"/>
</dbReference>
<dbReference type="InterPro" id="IPR001789">
    <property type="entry name" value="Sig_transdc_resp-reg_receiver"/>
</dbReference>
<gene>
    <name evidence="11" type="ORF">NAG76_10035</name>
</gene>
<dbReference type="PROSITE" id="PS50110">
    <property type="entry name" value="RESPONSE_REGULATORY"/>
    <property type="match status" value="1"/>
</dbReference>
<dbReference type="KEGG" id="plig:NAG76_10035"/>
<dbReference type="Gene3D" id="1.10.10.60">
    <property type="entry name" value="Homeodomain-like"/>
    <property type="match status" value="2"/>
</dbReference>
<accession>A0A9J6ZLG4</accession>
<evidence type="ECO:0000313" key="12">
    <source>
        <dbReference type="Proteomes" id="UP001056756"/>
    </source>
</evidence>
<keyword evidence="5" id="KW-0805">Transcription regulation</keyword>
<evidence type="ECO:0000259" key="10">
    <source>
        <dbReference type="PROSITE" id="PS50110"/>
    </source>
</evidence>
<keyword evidence="2" id="KW-0963">Cytoplasm</keyword>
<reference evidence="11" key="1">
    <citation type="submission" date="2022-05" db="EMBL/GenBank/DDBJ databases">
        <title>Novel bacterial taxa in a minimal lignocellulolytic consortium and its capacity to transform plastics disclosed by genome-resolved metagenomics.</title>
        <authorList>
            <person name="Rodriguez C.A.D."/>
            <person name="Diaz-Garcia L."/>
            <person name="Herrera K."/>
            <person name="Tarazona N.A."/>
            <person name="Sproer C."/>
            <person name="Overmann J."/>
            <person name="Jimenez D.J."/>
        </authorList>
    </citation>
    <scope>NUCLEOTIDE SEQUENCE</scope>
    <source>
        <strain evidence="11">MAG5</strain>
    </source>
</reference>
<evidence type="ECO:0000256" key="8">
    <source>
        <dbReference type="PROSITE-ProRule" id="PRU00169"/>
    </source>
</evidence>
<dbReference type="SMART" id="SM00342">
    <property type="entry name" value="HTH_ARAC"/>
    <property type="match status" value="1"/>
</dbReference>
<dbReference type="Pfam" id="PF12833">
    <property type="entry name" value="HTH_18"/>
    <property type="match status" value="1"/>
</dbReference>
<protein>
    <submittedName>
        <fullName evidence="11">Response regulator</fullName>
    </submittedName>
</protein>
<evidence type="ECO:0000259" key="9">
    <source>
        <dbReference type="PROSITE" id="PS01124"/>
    </source>
</evidence>
<sequence length="381" mass="43585">MKLLIVDDQLSLHRYLDKVMDWGELGFSEVQHAYNGEEATKMIETFRPDLLIMDIHMPLLDGIESLKRIQHFEKIPRTIILSAYDQFNYAKEAIRLQVSQYLLKPVDAELLRDALRELIQQSISDAQQSIRSELDRTIYSGQIEVDSLIKFQDGLESLSIHRFAIMTFEDSVPSENDYSCLLQEHAAIRIHSVMCYKKPKEQVVLVGGGNDLTNSQLRKFRISVMEKVEASTPAYTLSVGISSIAQDAASLPQLIAESTRAIRSPASENISKLQDAVWRIKPYVESGYQEDLSLQSVADLFEIDKYQLSRAFKQEFGVNYWAYVTQVRMNKAAELLVATNWKNNHISEHTGFLDESHFSRAFKKHFGVTPKEFRASSIRPN</sequence>
<evidence type="ECO:0000256" key="2">
    <source>
        <dbReference type="ARBA" id="ARBA00022490"/>
    </source>
</evidence>
<dbReference type="InterPro" id="IPR018060">
    <property type="entry name" value="HTH_AraC"/>
</dbReference>
<evidence type="ECO:0000256" key="3">
    <source>
        <dbReference type="ARBA" id="ARBA00022553"/>
    </source>
</evidence>
<dbReference type="CDD" id="cd17536">
    <property type="entry name" value="REC_YesN-like"/>
    <property type="match status" value="1"/>
</dbReference>
<keyword evidence="4" id="KW-0902">Two-component regulatory system</keyword>
<keyword evidence="6" id="KW-0238">DNA-binding</keyword>
<dbReference type="PROSITE" id="PS01124">
    <property type="entry name" value="HTH_ARAC_FAMILY_2"/>
    <property type="match status" value="1"/>
</dbReference>
<dbReference type="PANTHER" id="PTHR42713">
    <property type="entry name" value="HISTIDINE KINASE-RELATED"/>
    <property type="match status" value="1"/>
</dbReference>
<keyword evidence="3 8" id="KW-0597">Phosphoprotein</keyword>
<dbReference type="GO" id="GO:0043565">
    <property type="term" value="F:sequence-specific DNA binding"/>
    <property type="evidence" value="ECO:0007669"/>
    <property type="project" value="InterPro"/>
</dbReference>
<dbReference type="PANTHER" id="PTHR42713:SF3">
    <property type="entry name" value="TRANSCRIPTIONAL REGULATORY PROTEIN HPTR"/>
    <property type="match status" value="1"/>
</dbReference>
<dbReference type="Proteomes" id="UP001056756">
    <property type="component" value="Chromosome"/>
</dbReference>
<dbReference type="SUPFAM" id="SSF46689">
    <property type="entry name" value="Homeodomain-like"/>
    <property type="match status" value="2"/>
</dbReference>
<dbReference type="AlphaFoldDB" id="A0A9J6ZLG4"/>
<evidence type="ECO:0000256" key="4">
    <source>
        <dbReference type="ARBA" id="ARBA00023012"/>
    </source>
</evidence>
<evidence type="ECO:0000256" key="5">
    <source>
        <dbReference type="ARBA" id="ARBA00023015"/>
    </source>
</evidence>
<name>A0A9J6ZLG4_9BACL</name>
<dbReference type="InterPro" id="IPR020449">
    <property type="entry name" value="Tscrpt_reg_AraC-type_HTH"/>
</dbReference>
<evidence type="ECO:0000256" key="1">
    <source>
        <dbReference type="ARBA" id="ARBA00004496"/>
    </source>
</evidence>
<dbReference type="GO" id="GO:0005737">
    <property type="term" value="C:cytoplasm"/>
    <property type="evidence" value="ECO:0007669"/>
    <property type="project" value="UniProtKB-SubCell"/>
</dbReference>
<dbReference type="Gene3D" id="3.40.50.2300">
    <property type="match status" value="1"/>
</dbReference>
<feature type="domain" description="Response regulatory" evidence="10">
    <location>
        <begin position="2"/>
        <end position="119"/>
    </location>
</feature>
<evidence type="ECO:0000313" key="11">
    <source>
        <dbReference type="EMBL" id="URN96529.1"/>
    </source>
</evidence>
<dbReference type="InterPro" id="IPR009057">
    <property type="entry name" value="Homeodomain-like_sf"/>
</dbReference>
<feature type="modified residue" description="4-aspartylphosphate" evidence="8">
    <location>
        <position position="54"/>
    </location>
</feature>
<dbReference type="GO" id="GO:0000160">
    <property type="term" value="P:phosphorelay signal transduction system"/>
    <property type="evidence" value="ECO:0007669"/>
    <property type="project" value="UniProtKB-KW"/>
</dbReference>
<dbReference type="GO" id="GO:0003700">
    <property type="term" value="F:DNA-binding transcription factor activity"/>
    <property type="evidence" value="ECO:0007669"/>
    <property type="project" value="InterPro"/>
</dbReference>
<feature type="domain" description="HTH araC/xylS-type" evidence="9">
    <location>
        <begin position="278"/>
        <end position="376"/>
    </location>
</feature>
<dbReference type="SMART" id="SM00448">
    <property type="entry name" value="REC"/>
    <property type="match status" value="1"/>
</dbReference>
<organism evidence="11 12">
    <name type="scientific">Candidatus Pristimantibacillus lignocellulolyticus</name>
    <dbReference type="NCBI Taxonomy" id="2994561"/>
    <lineage>
        <taxon>Bacteria</taxon>
        <taxon>Bacillati</taxon>
        <taxon>Bacillota</taxon>
        <taxon>Bacilli</taxon>
        <taxon>Bacillales</taxon>
        <taxon>Paenibacillaceae</taxon>
        <taxon>Candidatus Pristimantibacillus</taxon>
    </lineage>
</organism>
<proteinExistence type="predicted"/>
<comment type="subcellular location">
    <subcellularLocation>
        <location evidence="1">Cytoplasm</location>
    </subcellularLocation>
</comment>
<dbReference type="SUPFAM" id="SSF52172">
    <property type="entry name" value="CheY-like"/>
    <property type="match status" value="1"/>
</dbReference>
<evidence type="ECO:0000256" key="7">
    <source>
        <dbReference type="ARBA" id="ARBA00023163"/>
    </source>
</evidence>
<dbReference type="InterPro" id="IPR011006">
    <property type="entry name" value="CheY-like_superfamily"/>
</dbReference>
<dbReference type="EMBL" id="CP097899">
    <property type="protein sequence ID" value="URN96529.1"/>
    <property type="molecule type" value="Genomic_DNA"/>
</dbReference>